<dbReference type="GO" id="GO:0034045">
    <property type="term" value="C:phagophore assembly site membrane"/>
    <property type="evidence" value="ECO:0007669"/>
    <property type="project" value="UniProtKB-SubCell"/>
</dbReference>
<evidence type="ECO:0000313" key="5">
    <source>
        <dbReference type="EMBL" id="CAJ2500573.1"/>
    </source>
</evidence>
<dbReference type="SUPFAM" id="SSF56112">
    <property type="entry name" value="Protein kinase-like (PK-like)"/>
    <property type="match status" value="1"/>
</dbReference>
<evidence type="ECO:0000313" key="6">
    <source>
        <dbReference type="Proteomes" id="UP001295740"/>
    </source>
</evidence>
<evidence type="ECO:0000256" key="2">
    <source>
        <dbReference type="ARBA" id="ARBA00030237"/>
    </source>
</evidence>
<gene>
    <name evidence="5" type="ORF">KHLLAP_LOCUS1041</name>
</gene>
<dbReference type="AlphaFoldDB" id="A0AAI8V446"/>
<dbReference type="InterPro" id="IPR045269">
    <property type="entry name" value="Atg1-like"/>
</dbReference>
<feature type="domain" description="Protein kinase" evidence="4">
    <location>
        <begin position="45"/>
        <end position="366"/>
    </location>
</feature>
<name>A0AAI8V446_9PEZI</name>
<protein>
    <recommendedName>
        <fullName evidence="2">Autophagy-related protein 1</fullName>
    </recommendedName>
</protein>
<feature type="region of interest" description="Disordered" evidence="3">
    <location>
        <begin position="373"/>
        <end position="401"/>
    </location>
</feature>
<reference evidence="5" key="1">
    <citation type="submission" date="2023-10" db="EMBL/GenBank/DDBJ databases">
        <authorList>
            <person name="Hackl T."/>
        </authorList>
    </citation>
    <scope>NUCLEOTIDE SEQUENCE</scope>
</reference>
<proteinExistence type="predicted"/>
<accession>A0AAI8V446</accession>
<feature type="compositionally biased region" description="Low complexity" evidence="3">
    <location>
        <begin position="386"/>
        <end position="395"/>
    </location>
</feature>
<evidence type="ECO:0000259" key="4">
    <source>
        <dbReference type="PROSITE" id="PS50011"/>
    </source>
</evidence>
<dbReference type="GO" id="GO:0004674">
    <property type="term" value="F:protein serine/threonine kinase activity"/>
    <property type="evidence" value="ECO:0007669"/>
    <property type="project" value="InterPro"/>
</dbReference>
<dbReference type="GO" id="GO:0005524">
    <property type="term" value="F:ATP binding"/>
    <property type="evidence" value="ECO:0007669"/>
    <property type="project" value="InterPro"/>
</dbReference>
<feature type="compositionally biased region" description="Low complexity" evidence="3">
    <location>
        <begin position="461"/>
        <end position="473"/>
    </location>
</feature>
<feature type="region of interest" description="Disordered" evidence="3">
    <location>
        <begin position="528"/>
        <end position="572"/>
    </location>
</feature>
<comment type="caution">
    <text evidence="5">The sequence shown here is derived from an EMBL/GenBank/DDBJ whole genome shotgun (WGS) entry which is preliminary data.</text>
</comment>
<evidence type="ECO:0000256" key="3">
    <source>
        <dbReference type="SAM" id="MobiDB-lite"/>
    </source>
</evidence>
<dbReference type="PROSITE" id="PS50011">
    <property type="entry name" value="PROTEIN_KINASE_DOM"/>
    <property type="match status" value="1"/>
</dbReference>
<dbReference type="GO" id="GO:0010506">
    <property type="term" value="P:regulation of autophagy"/>
    <property type="evidence" value="ECO:0007669"/>
    <property type="project" value="InterPro"/>
</dbReference>
<evidence type="ECO:0000256" key="1">
    <source>
        <dbReference type="ARBA" id="ARBA00004623"/>
    </source>
</evidence>
<organism evidence="5 6">
    <name type="scientific">Anthostomella pinea</name>
    <dbReference type="NCBI Taxonomy" id="933095"/>
    <lineage>
        <taxon>Eukaryota</taxon>
        <taxon>Fungi</taxon>
        <taxon>Dikarya</taxon>
        <taxon>Ascomycota</taxon>
        <taxon>Pezizomycotina</taxon>
        <taxon>Sordariomycetes</taxon>
        <taxon>Xylariomycetidae</taxon>
        <taxon>Xylariales</taxon>
        <taxon>Xylariaceae</taxon>
        <taxon>Anthostomella</taxon>
    </lineage>
</organism>
<sequence length="572" mass="61882">MATGPILIPLLFQTAPVNSRYPVFIDAQQSWRSVRGFFEKNSSRLKYQRVLGFGGGGIAQLWTLNGGDGNRIKDVVVKYPVTSSSKSKVDSLKEEIRWMKRVEGAEHMVRLESFSPATLAPGTYNHEKKSLPILIMENCSRGSLDILIRCVNEAWDLNQSITNSDDKMLMYIPERVLWRIFLCRLCCYGKAMNEYRKGYREECDPDQPPRKIVHLDIDPGNVFVGDPDPKPLHPEHSTIPICKFDYGCAREWDDSWPDKVKTVWASWGKKVYAAPEQHKARRATAKDGIGPATNVWGIGMVMFNLLTTHAMGYTRREARRVVIPDPLGGTVQLMTYAWHILSPPGTDTQTDRPSLPSLVERIKAAIDQGDRMAAALPKPPPPGASSPPQSTPTGPRRLVTSPAYNSAPVTLVPGPAAISASSVPGAPLSAPAGARVGGSVSRVASLIGTMTFSGVTQSRSGPGTPDAGAAAPAALPPPPGPTDPGPPGPPPPGPPEQMWEPGGKPLVEKDELVDRFYRQFLRDAPLPNDRYIDIWPKTPLTPDAPPAPGPKGGDAGAGAGAAGAPWDDPAFW</sequence>
<keyword evidence="6" id="KW-1185">Reference proteome</keyword>
<dbReference type="InterPro" id="IPR011009">
    <property type="entry name" value="Kinase-like_dom_sf"/>
</dbReference>
<dbReference type="PANTHER" id="PTHR24348">
    <property type="entry name" value="SERINE/THREONINE-PROTEIN KINASE UNC-51-RELATED"/>
    <property type="match status" value="1"/>
</dbReference>
<feature type="region of interest" description="Disordered" evidence="3">
    <location>
        <begin position="455"/>
        <end position="507"/>
    </location>
</feature>
<dbReference type="Proteomes" id="UP001295740">
    <property type="component" value="Unassembled WGS sequence"/>
</dbReference>
<dbReference type="InterPro" id="IPR000719">
    <property type="entry name" value="Prot_kinase_dom"/>
</dbReference>
<feature type="compositionally biased region" description="Pro residues" evidence="3">
    <location>
        <begin position="474"/>
        <end position="495"/>
    </location>
</feature>
<feature type="compositionally biased region" description="Gly residues" evidence="3">
    <location>
        <begin position="550"/>
        <end position="561"/>
    </location>
</feature>
<dbReference type="EMBL" id="CAUWAG010000003">
    <property type="protein sequence ID" value="CAJ2500573.1"/>
    <property type="molecule type" value="Genomic_DNA"/>
</dbReference>
<feature type="compositionally biased region" description="Low complexity" evidence="3">
    <location>
        <begin position="562"/>
        <end position="572"/>
    </location>
</feature>
<comment type="subcellular location">
    <subcellularLocation>
        <location evidence="1">Preautophagosomal structure membrane</location>
        <topology evidence="1">Peripheral membrane protein</topology>
    </subcellularLocation>
</comment>
<dbReference type="Gene3D" id="1.10.510.10">
    <property type="entry name" value="Transferase(Phosphotransferase) domain 1"/>
    <property type="match status" value="1"/>
</dbReference>